<evidence type="ECO:0000313" key="3">
    <source>
        <dbReference type="Proteomes" id="UP000762676"/>
    </source>
</evidence>
<sequence length="140" mass="15567">MFPDTRPIECSIKRRSIPSGQVLNSFTRTTQATSKDRRINMKHLLGLTLLFATSALVLADFKTYLQASVVRRDDDSSEEDSSDEDDSGEAQGQADVSRSQLNDGEKRVWDNMKQAAGSNTLTNYIDTHGYGEVFGLLESE</sequence>
<name>A0AAV4GWN1_9GAST</name>
<organism evidence="2 3">
    <name type="scientific">Elysia marginata</name>
    <dbReference type="NCBI Taxonomy" id="1093978"/>
    <lineage>
        <taxon>Eukaryota</taxon>
        <taxon>Metazoa</taxon>
        <taxon>Spiralia</taxon>
        <taxon>Lophotrochozoa</taxon>
        <taxon>Mollusca</taxon>
        <taxon>Gastropoda</taxon>
        <taxon>Heterobranchia</taxon>
        <taxon>Euthyneura</taxon>
        <taxon>Panpulmonata</taxon>
        <taxon>Sacoglossa</taxon>
        <taxon>Placobranchoidea</taxon>
        <taxon>Plakobranchidae</taxon>
        <taxon>Elysia</taxon>
    </lineage>
</organism>
<dbReference type="Proteomes" id="UP000762676">
    <property type="component" value="Unassembled WGS sequence"/>
</dbReference>
<dbReference type="EMBL" id="BMAT01012311">
    <property type="protein sequence ID" value="GFR89521.1"/>
    <property type="molecule type" value="Genomic_DNA"/>
</dbReference>
<reference evidence="2 3" key="1">
    <citation type="journal article" date="2021" name="Elife">
        <title>Chloroplast acquisition without the gene transfer in kleptoplastic sea slugs, Plakobranchus ocellatus.</title>
        <authorList>
            <person name="Maeda T."/>
            <person name="Takahashi S."/>
            <person name="Yoshida T."/>
            <person name="Shimamura S."/>
            <person name="Takaki Y."/>
            <person name="Nagai Y."/>
            <person name="Toyoda A."/>
            <person name="Suzuki Y."/>
            <person name="Arimoto A."/>
            <person name="Ishii H."/>
            <person name="Satoh N."/>
            <person name="Nishiyama T."/>
            <person name="Hasebe M."/>
            <person name="Maruyama T."/>
            <person name="Minagawa J."/>
            <person name="Obokata J."/>
            <person name="Shigenobu S."/>
        </authorList>
    </citation>
    <scope>NUCLEOTIDE SEQUENCE [LARGE SCALE GENOMIC DNA]</scope>
</reference>
<feature type="compositionally biased region" description="Acidic residues" evidence="1">
    <location>
        <begin position="75"/>
        <end position="88"/>
    </location>
</feature>
<evidence type="ECO:0000313" key="2">
    <source>
        <dbReference type="EMBL" id="GFR89521.1"/>
    </source>
</evidence>
<comment type="caution">
    <text evidence="2">The sequence shown here is derived from an EMBL/GenBank/DDBJ whole genome shotgun (WGS) entry which is preliminary data.</text>
</comment>
<evidence type="ECO:0008006" key="4">
    <source>
        <dbReference type="Google" id="ProtNLM"/>
    </source>
</evidence>
<gene>
    <name evidence="2" type="ORF">ElyMa_006126300</name>
</gene>
<proteinExistence type="predicted"/>
<protein>
    <recommendedName>
        <fullName evidence="4">RxLR effector protein</fullName>
    </recommendedName>
</protein>
<accession>A0AAV4GWN1</accession>
<dbReference type="AlphaFoldDB" id="A0AAV4GWN1"/>
<feature type="region of interest" description="Disordered" evidence="1">
    <location>
        <begin position="70"/>
        <end position="112"/>
    </location>
</feature>
<evidence type="ECO:0000256" key="1">
    <source>
        <dbReference type="SAM" id="MobiDB-lite"/>
    </source>
</evidence>
<keyword evidence="3" id="KW-1185">Reference proteome</keyword>